<evidence type="ECO:0000256" key="7">
    <source>
        <dbReference type="ARBA" id="ARBA00022982"/>
    </source>
</evidence>
<comment type="similarity">
    <text evidence="2 11">Belongs to the UQCRQ/QCR8 family.</text>
</comment>
<dbReference type="InterPro" id="IPR036642">
    <property type="entry name" value="Cyt_bc1_su8_sf"/>
</dbReference>
<keyword evidence="10 11" id="KW-0472">Membrane</keyword>
<comment type="function">
    <text evidence="11">Component of the ubiquinol-cytochrome c oxidoreductase, a multisubunit transmembrane complex that is part of the mitochondrial electron transport chain which drives oxidative phosphorylation. The complex plays an important role in the uptake of multiple carbon sources present in different host niches.</text>
</comment>
<comment type="subunit">
    <text evidence="11">Component of the ubiquinol-cytochrome c oxidoreductase (cytochrome b-c1 complex, complex III, CIII), a multisubunit enzyme composed of 3 respiratory subunits cytochrome b, cytochrome c1 and Rieske protein, 2 core protein subunits, and additional low-molecular weight protein subunits. The complex exists as an obligatory dimer and forms supercomplexes (SCs) in the inner mitochondrial membrane with cytochrome c oxidase (complex IV, CIV).</text>
</comment>
<dbReference type="InterPro" id="IPR004205">
    <property type="entry name" value="Cyt_bc1_su8"/>
</dbReference>
<dbReference type="GO" id="GO:0045275">
    <property type="term" value="C:respiratory chain complex III"/>
    <property type="evidence" value="ECO:0007669"/>
    <property type="project" value="UniProtKB-UniRule"/>
</dbReference>
<sequence>MEYNQELKHPNHLPVLCWGHKRLPKQEGVAIYTLSPNRTRPSLHFYSKGSIYNVIRRTRHQFLYVVPPFLVGYLVMDWANKKNEHLNSKEGRVETEEG</sequence>
<dbReference type="Pfam" id="PF02939">
    <property type="entry name" value="UcrQ"/>
    <property type="match status" value="1"/>
</dbReference>
<feature type="transmembrane region" description="Helical" evidence="11">
    <location>
        <begin position="62"/>
        <end position="79"/>
    </location>
</feature>
<proteinExistence type="inferred from homology"/>
<accession>A0AA96S1N9</accession>
<comment type="subcellular location">
    <subcellularLocation>
        <location evidence="1 11">Mitochondrion inner membrane</location>
        <topology evidence="1 11">Single-pass membrane protein</topology>
    </subcellularLocation>
</comment>
<evidence type="ECO:0000256" key="2">
    <source>
        <dbReference type="ARBA" id="ARBA00007668"/>
    </source>
</evidence>
<keyword evidence="3 11" id="KW-0813">Transport</keyword>
<keyword evidence="4 11" id="KW-0679">Respiratory chain</keyword>
<organism evidence="12">
    <name type="scientific">Capnodium sp. TTI-000886</name>
    <dbReference type="NCBI Taxonomy" id="3078996"/>
    <lineage>
        <taxon>Eukaryota</taxon>
        <taxon>Fungi</taxon>
        <taxon>Dikarya</taxon>
        <taxon>Ascomycota</taxon>
        <taxon>Pezizomycotina</taxon>
        <taxon>Dothideomycetes</taxon>
        <taxon>Dothideomycetidae</taxon>
        <taxon>Capnodiales</taxon>
        <taxon>Capnodiaceae</taxon>
        <taxon>Capnodium</taxon>
    </lineage>
</organism>
<evidence type="ECO:0000256" key="3">
    <source>
        <dbReference type="ARBA" id="ARBA00022448"/>
    </source>
</evidence>
<reference evidence="12" key="1">
    <citation type="journal article" date="2023" name="J. Am. Chem. Soc.">
        <title>Biosynthesis of AS2077715 and Funiculosin: Pathway Reconstitution and Identification of Enzymes that Form the All-cis Cyclopentanetetraol Moiety.</title>
        <authorList>
            <person name="Zhang Y."/>
            <person name="Go E.B."/>
            <person name="Perlatti B."/>
            <person name="Wu L."/>
            <person name="Bills G.F."/>
            <person name="Ohashi M."/>
            <person name="Tang Y."/>
        </authorList>
    </citation>
    <scope>NUCLEOTIDE SEQUENCE</scope>
    <source>
        <strain evidence="12">TTI-000886</strain>
    </source>
</reference>
<name>A0AA96S1N9_9PEZI</name>
<dbReference type="FunFam" id="1.20.5.210:FF:000001">
    <property type="entry name" value="Cytochrome b-c1 complex subunit 8"/>
    <property type="match status" value="1"/>
</dbReference>
<gene>
    <name evidence="12" type="primary">capN</name>
</gene>
<dbReference type="EMBL" id="OQ734860">
    <property type="protein sequence ID" value="WNS47929.1"/>
    <property type="molecule type" value="Genomic_DNA"/>
</dbReference>
<keyword evidence="9 11" id="KW-0496">Mitochondrion</keyword>
<keyword evidence="5 11" id="KW-0812">Transmembrane</keyword>
<dbReference type="Gene3D" id="1.20.5.210">
    <property type="entry name" value="Cytochrome b-c1 complex subunit 8"/>
    <property type="match status" value="1"/>
</dbReference>
<evidence type="ECO:0000313" key="12">
    <source>
        <dbReference type="EMBL" id="WNS47929.1"/>
    </source>
</evidence>
<dbReference type="PANTHER" id="PTHR12119">
    <property type="entry name" value="UBIQUINOL-CYTOCHROME C REDUCTASE COMPLEX UBIQUINONE-BINDING PROTEIN QP-C"/>
    <property type="match status" value="1"/>
</dbReference>
<evidence type="ECO:0000256" key="1">
    <source>
        <dbReference type="ARBA" id="ARBA00004434"/>
    </source>
</evidence>
<keyword evidence="6 11" id="KW-0999">Mitochondrion inner membrane</keyword>
<dbReference type="PANTHER" id="PTHR12119:SF2">
    <property type="entry name" value="CYTOCHROME B-C1 COMPLEX SUBUNIT 8"/>
    <property type="match status" value="1"/>
</dbReference>
<protein>
    <recommendedName>
        <fullName evidence="11">Cytochrome b-c1 complex subunit 8</fullName>
    </recommendedName>
    <alternativeName>
        <fullName evidence="11">Complex III subunit 8</fullName>
    </alternativeName>
</protein>
<evidence type="ECO:0000256" key="4">
    <source>
        <dbReference type="ARBA" id="ARBA00022660"/>
    </source>
</evidence>
<evidence type="ECO:0000256" key="8">
    <source>
        <dbReference type="ARBA" id="ARBA00022989"/>
    </source>
</evidence>
<dbReference type="AlphaFoldDB" id="A0AA96S1N9"/>
<evidence type="ECO:0000256" key="9">
    <source>
        <dbReference type="ARBA" id="ARBA00023128"/>
    </source>
</evidence>
<dbReference type="GO" id="GO:0005743">
    <property type="term" value="C:mitochondrial inner membrane"/>
    <property type="evidence" value="ECO:0007669"/>
    <property type="project" value="UniProtKB-SubCell"/>
</dbReference>
<evidence type="ECO:0000256" key="5">
    <source>
        <dbReference type="ARBA" id="ARBA00022692"/>
    </source>
</evidence>
<dbReference type="GO" id="GO:0006122">
    <property type="term" value="P:mitochondrial electron transport, ubiquinol to cytochrome c"/>
    <property type="evidence" value="ECO:0007669"/>
    <property type="project" value="UniProtKB-UniRule"/>
</dbReference>
<dbReference type="SUPFAM" id="SSF81508">
    <property type="entry name" value="Ubiquinone-binding protein QP-C of cytochrome bc1 complex (Ubiquinol-cytochrome c reductase)"/>
    <property type="match status" value="1"/>
</dbReference>
<keyword evidence="7 11" id="KW-0249">Electron transport</keyword>
<keyword evidence="8 11" id="KW-1133">Transmembrane helix</keyword>
<evidence type="ECO:0000256" key="6">
    <source>
        <dbReference type="ARBA" id="ARBA00022792"/>
    </source>
</evidence>
<evidence type="ECO:0000256" key="11">
    <source>
        <dbReference type="RuleBase" id="RU368118"/>
    </source>
</evidence>
<evidence type="ECO:0000256" key="10">
    <source>
        <dbReference type="ARBA" id="ARBA00023136"/>
    </source>
</evidence>